<dbReference type="Proteomes" id="UP000054558">
    <property type="component" value="Unassembled WGS sequence"/>
</dbReference>
<dbReference type="OrthoDB" id="336321at2759"/>
<gene>
    <name evidence="3" type="ORF">KFL_003230230</name>
</gene>
<dbReference type="OMA" id="YDFLAVV"/>
<evidence type="ECO:0000313" key="3">
    <source>
        <dbReference type="EMBL" id="GAQ86978.1"/>
    </source>
</evidence>
<dbReference type="EMBL" id="DF237272">
    <property type="protein sequence ID" value="GAQ86978.1"/>
    <property type="molecule type" value="Genomic_DNA"/>
</dbReference>
<organism evidence="3 4">
    <name type="scientific">Klebsormidium nitens</name>
    <name type="common">Green alga</name>
    <name type="synonym">Ulothrix nitens</name>
    <dbReference type="NCBI Taxonomy" id="105231"/>
    <lineage>
        <taxon>Eukaryota</taxon>
        <taxon>Viridiplantae</taxon>
        <taxon>Streptophyta</taxon>
        <taxon>Klebsormidiophyceae</taxon>
        <taxon>Klebsormidiales</taxon>
        <taxon>Klebsormidiaceae</taxon>
        <taxon>Klebsormidium</taxon>
    </lineage>
</organism>
<dbReference type="InterPro" id="IPR006045">
    <property type="entry name" value="Cupin_1"/>
</dbReference>
<feature type="domain" description="Cupin type-1" evidence="2">
    <location>
        <begin position="22"/>
        <end position="157"/>
    </location>
</feature>
<keyword evidence="1" id="KW-0732">Signal</keyword>
<feature type="chain" id="PRO_5012056043" description="Cupin type-1 domain-containing protein" evidence="1">
    <location>
        <begin position="22"/>
        <end position="183"/>
    </location>
</feature>
<accession>A0A1Y1IFU0</accession>
<keyword evidence="4" id="KW-1185">Reference proteome</keyword>
<evidence type="ECO:0000259" key="2">
    <source>
        <dbReference type="SMART" id="SM00835"/>
    </source>
</evidence>
<evidence type="ECO:0000313" key="4">
    <source>
        <dbReference type="Proteomes" id="UP000054558"/>
    </source>
</evidence>
<dbReference type="PANTHER" id="PTHR31189:SF54">
    <property type="entry name" value="11S GLOBULIN SEED STORAGE PROTEIN 2-LIKE"/>
    <property type="match status" value="1"/>
</dbReference>
<evidence type="ECO:0000256" key="1">
    <source>
        <dbReference type="SAM" id="SignalP"/>
    </source>
</evidence>
<dbReference type="SUPFAM" id="SSF51182">
    <property type="entry name" value="RmlC-like cupins"/>
    <property type="match status" value="1"/>
</dbReference>
<dbReference type="SMART" id="SM00835">
    <property type="entry name" value="Cupin_1"/>
    <property type="match status" value="1"/>
</dbReference>
<feature type="non-terminal residue" evidence="3">
    <location>
        <position position="183"/>
    </location>
</feature>
<dbReference type="PANTHER" id="PTHR31189">
    <property type="entry name" value="OS03G0336100 PROTEIN-RELATED"/>
    <property type="match status" value="1"/>
</dbReference>
<dbReference type="Pfam" id="PF00190">
    <property type="entry name" value="Cupin_1"/>
    <property type="match status" value="1"/>
</dbReference>
<dbReference type="InterPro" id="IPR014710">
    <property type="entry name" value="RmlC-like_jellyroll"/>
</dbReference>
<protein>
    <recommendedName>
        <fullName evidence="2">Cupin type-1 domain-containing protein</fullName>
    </recommendedName>
</protein>
<dbReference type="AlphaFoldDB" id="A0A1Y1IFU0"/>
<sequence>MARALLVVSVLLPLIATFCNGYELIPPGPKEVFKSGGGSLQRWGPSETLEKWAGVGVVELTMEPGGFLLPRYLNAASIGYVLEGSARARVVTPFGPTNLPRLKQGDVVAIPEGYVMGLHNDGSEKFRVLGVADAAAAHAEGLKNITASHHLYVPKLDFHLISGQNTDWKIKSSVRSTLSLKWP</sequence>
<proteinExistence type="predicted"/>
<dbReference type="Gene3D" id="2.60.120.10">
    <property type="entry name" value="Jelly Rolls"/>
    <property type="match status" value="1"/>
</dbReference>
<reference evidence="3 4" key="1">
    <citation type="journal article" date="2014" name="Nat. Commun.">
        <title>Klebsormidium flaccidum genome reveals primary factors for plant terrestrial adaptation.</title>
        <authorList>
            <person name="Hori K."/>
            <person name="Maruyama F."/>
            <person name="Fujisawa T."/>
            <person name="Togashi T."/>
            <person name="Yamamoto N."/>
            <person name="Seo M."/>
            <person name="Sato S."/>
            <person name="Yamada T."/>
            <person name="Mori H."/>
            <person name="Tajima N."/>
            <person name="Moriyama T."/>
            <person name="Ikeuchi M."/>
            <person name="Watanabe M."/>
            <person name="Wada H."/>
            <person name="Kobayashi K."/>
            <person name="Saito M."/>
            <person name="Masuda T."/>
            <person name="Sasaki-Sekimoto Y."/>
            <person name="Mashiguchi K."/>
            <person name="Awai K."/>
            <person name="Shimojima M."/>
            <person name="Masuda S."/>
            <person name="Iwai M."/>
            <person name="Nobusawa T."/>
            <person name="Narise T."/>
            <person name="Kondo S."/>
            <person name="Saito H."/>
            <person name="Sato R."/>
            <person name="Murakawa M."/>
            <person name="Ihara Y."/>
            <person name="Oshima-Yamada Y."/>
            <person name="Ohtaka K."/>
            <person name="Satoh M."/>
            <person name="Sonobe K."/>
            <person name="Ishii M."/>
            <person name="Ohtani R."/>
            <person name="Kanamori-Sato M."/>
            <person name="Honoki R."/>
            <person name="Miyazaki D."/>
            <person name="Mochizuki H."/>
            <person name="Umetsu J."/>
            <person name="Higashi K."/>
            <person name="Shibata D."/>
            <person name="Kamiya Y."/>
            <person name="Sato N."/>
            <person name="Nakamura Y."/>
            <person name="Tabata S."/>
            <person name="Ida S."/>
            <person name="Kurokawa K."/>
            <person name="Ohta H."/>
        </authorList>
    </citation>
    <scope>NUCLEOTIDE SEQUENCE [LARGE SCALE GENOMIC DNA]</scope>
    <source>
        <strain evidence="3 4">NIES-2285</strain>
    </source>
</reference>
<feature type="signal peptide" evidence="1">
    <location>
        <begin position="1"/>
        <end position="21"/>
    </location>
</feature>
<dbReference type="InterPro" id="IPR011051">
    <property type="entry name" value="RmlC_Cupin_sf"/>
</dbReference>
<dbReference type="InterPro" id="IPR050253">
    <property type="entry name" value="Seed_Storage-Functional"/>
</dbReference>
<name>A0A1Y1IFU0_KLENI</name>